<name>A0ACA9SIK8_9GLOM</name>
<dbReference type="EMBL" id="CAJVQC010128528">
    <property type="protein sequence ID" value="CAG8840981.1"/>
    <property type="molecule type" value="Genomic_DNA"/>
</dbReference>
<organism evidence="1 2">
    <name type="scientific">Racocetra persica</name>
    <dbReference type="NCBI Taxonomy" id="160502"/>
    <lineage>
        <taxon>Eukaryota</taxon>
        <taxon>Fungi</taxon>
        <taxon>Fungi incertae sedis</taxon>
        <taxon>Mucoromycota</taxon>
        <taxon>Glomeromycotina</taxon>
        <taxon>Glomeromycetes</taxon>
        <taxon>Diversisporales</taxon>
        <taxon>Gigasporaceae</taxon>
        <taxon>Racocetra</taxon>
    </lineage>
</organism>
<reference evidence="1" key="1">
    <citation type="submission" date="2021-06" db="EMBL/GenBank/DDBJ databases">
        <authorList>
            <person name="Kallberg Y."/>
            <person name="Tangrot J."/>
            <person name="Rosling A."/>
        </authorList>
    </citation>
    <scope>NUCLEOTIDE SEQUENCE</scope>
    <source>
        <strain evidence="1">MA461A</strain>
    </source>
</reference>
<keyword evidence="2" id="KW-1185">Reference proteome</keyword>
<gene>
    <name evidence="1" type="ORF">RPERSI_LOCUS31664</name>
</gene>
<proteinExistence type="predicted"/>
<evidence type="ECO:0000313" key="1">
    <source>
        <dbReference type="EMBL" id="CAG8840981.1"/>
    </source>
</evidence>
<feature type="non-terminal residue" evidence="1">
    <location>
        <position position="56"/>
    </location>
</feature>
<dbReference type="Proteomes" id="UP000789920">
    <property type="component" value="Unassembled WGS sequence"/>
</dbReference>
<evidence type="ECO:0000313" key="2">
    <source>
        <dbReference type="Proteomes" id="UP000789920"/>
    </source>
</evidence>
<comment type="caution">
    <text evidence="1">The sequence shown here is derived from an EMBL/GenBank/DDBJ whole genome shotgun (WGS) entry which is preliminary data.</text>
</comment>
<protein>
    <submittedName>
        <fullName evidence="1">21609_t:CDS:1</fullName>
    </submittedName>
</protein>
<accession>A0ACA9SIK8</accession>
<sequence length="56" mass="6587">MKCDLPESILFKCDEFVENFDRTIVSGNSNNIFHNKTWKENERDLGKRTGRILDVL</sequence>